<dbReference type="Gene3D" id="3.30.565.10">
    <property type="entry name" value="Histidine kinase-like ATPase, C-terminal domain"/>
    <property type="match status" value="1"/>
</dbReference>
<organism evidence="11 12">
    <name type="scientific">Mycolicibacterium hippocampi</name>
    <dbReference type="NCBI Taxonomy" id="659824"/>
    <lineage>
        <taxon>Bacteria</taxon>
        <taxon>Bacillati</taxon>
        <taxon>Actinomycetota</taxon>
        <taxon>Actinomycetes</taxon>
        <taxon>Mycobacteriales</taxon>
        <taxon>Mycobacteriaceae</taxon>
        <taxon>Mycolicibacterium</taxon>
    </lineage>
</organism>
<evidence type="ECO:0000256" key="5">
    <source>
        <dbReference type="ARBA" id="ARBA00022741"/>
    </source>
</evidence>
<keyword evidence="12" id="KW-1185">Reference proteome</keyword>
<keyword evidence="6 11" id="KW-0418">Kinase</keyword>
<dbReference type="Gene3D" id="1.20.5.1930">
    <property type="match status" value="1"/>
</dbReference>
<dbReference type="GO" id="GO:0005524">
    <property type="term" value="F:ATP binding"/>
    <property type="evidence" value="ECO:0007669"/>
    <property type="project" value="UniProtKB-KW"/>
</dbReference>
<dbReference type="GO" id="GO:0046983">
    <property type="term" value="F:protein dimerization activity"/>
    <property type="evidence" value="ECO:0007669"/>
    <property type="project" value="InterPro"/>
</dbReference>
<accession>A0A850PLV5</accession>
<evidence type="ECO:0000313" key="11">
    <source>
        <dbReference type="EMBL" id="NVN49513.1"/>
    </source>
</evidence>
<evidence type="ECO:0000256" key="2">
    <source>
        <dbReference type="ARBA" id="ARBA00012438"/>
    </source>
</evidence>
<evidence type="ECO:0000256" key="4">
    <source>
        <dbReference type="ARBA" id="ARBA00022679"/>
    </source>
</evidence>
<keyword evidence="4" id="KW-0808">Transferase</keyword>
<dbReference type="EC" id="2.7.13.3" evidence="2"/>
<dbReference type="GO" id="GO:0016020">
    <property type="term" value="C:membrane"/>
    <property type="evidence" value="ECO:0007669"/>
    <property type="project" value="InterPro"/>
</dbReference>
<evidence type="ECO:0000256" key="9">
    <source>
        <dbReference type="SAM" id="Phobius"/>
    </source>
</evidence>
<evidence type="ECO:0000313" key="12">
    <source>
        <dbReference type="Proteomes" id="UP000570517"/>
    </source>
</evidence>
<dbReference type="InterPro" id="IPR050482">
    <property type="entry name" value="Sensor_HK_TwoCompSys"/>
</dbReference>
<evidence type="ECO:0000256" key="6">
    <source>
        <dbReference type="ARBA" id="ARBA00022777"/>
    </source>
</evidence>
<evidence type="ECO:0000256" key="1">
    <source>
        <dbReference type="ARBA" id="ARBA00000085"/>
    </source>
</evidence>
<evidence type="ECO:0000256" key="8">
    <source>
        <dbReference type="ARBA" id="ARBA00023012"/>
    </source>
</evidence>
<dbReference type="AlphaFoldDB" id="A0A850PLV5"/>
<dbReference type="SUPFAM" id="SSF55874">
    <property type="entry name" value="ATPase domain of HSP90 chaperone/DNA topoisomerase II/histidine kinase"/>
    <property type="match status" value="1"/>
</dbReference>
<dbReference type="PANTHER" id="PTHR24421">
    <property type="entry name" value="NITRATE/NITRITE SENSOR PROTEIN NARX-RELATED"/>
    <property type="match status" value="1"/>
</dbReference>
<evidence type="ECO:0000256" key="3">
    <source>
        <dbReference type="ARBA" id="ARBA00022553"/>
    </source>
</evidence>
<keyword evidence="9" id="KW-0472">Membrane</keyword>
<feature type="transmembrane region" description="Helical" evidence="9">
    <location>
        <begin position="214"/>
        <end position="236"/>
    </location>
</feature>
<name>A0A850PLV5_9MYCO</name>
<dbReference type="InterPro" id="IPR011712">
    <property type="entry name" value="Sig_transdc_His_kin_sub3_dim/P"/>
</dbReference>
<dbReference type="PANTHER" id="PTHR24421:SF10">
    <property type="entry name" value="NITRATE_NITRITE SENSOR PROTEIN NARQ"/>
    <property type="match status" value="1"/>
</dbReference>
<protein>
    <recommendedName>
        <fullName evidence="2">histidine kinase</fullName>
        <ecNumber evidence="2">2.7.13.3</ecNumber>
    </recommendedName>
</protein>
<keyword evidence="3" id="KW-0597">Phosphoprotein</keyword>
<comment type="catalytic activity">
    <reaction evidence="1">
        <text>ATP + protein L-histidine = ADP + protein N-phospho-L-histidine.</text>
        <dbReference type="EC" id="2.7.13.3"/>
    </reaction>
</comment>
<dbReference type="GO" id="GO:0000155">
    <property type="term" value="F:phosphorelay sensor kinase activity"/>
    <property type="evidence" value="ECO:0007669"/>
    <property type="project" value="InterPro"/>
</dbReference>
<keyword evidence="9" id="KW-0812">Transmembrane</keyword>
<gene>
    <name evidence="11" type="ORF">HLY00_5632</name>
</gene>
<dbReference type="EMBL" id="JABFYL010000017">
    <property type="protein sequence ID" value="NVN49513.1"/>
    <property type="molecule type" value="Genomic_DNA"/>
</dbReference>
<feature type="transmembrane region" description="Helical" evidence="9">
    <location>
        <begin position="175"/>
        <end position="199"/>
    </location>
</feature>
<keyword evidence="9" id="KW-1133">Transmembrane helix</keyword>
<feature type="transmembrane region" description="Helical" evidence="9">
    <location>
        <begin position="89"/>
        <end position="112"/>
    </location>
</feature>
<proteinExistence type="predicted"/>
<feature type="transmembrane region" description="Helical" evidence="9">
    <location>
        <begin position="61"/>
        <end position="83"/>
    </location>
</feature>
<dbReference type="CDD" id="cd16917">
    <property type="entry name" value="HATPase_UhpB-NarQ-NarX-like"/>
    <property type="match status" value="1"/>
</dbReference>
<sequence>MATATRPGVIPRWNLGKTLCRAPAQVPRLESMTAVTDMDAVTDPGSGVAQPPTDPPPRTRAIGLVPSASMITGGALATVWFWIPLAILIIGISSIPSIVGFLVAGVVFIYLIRGVDRIERVRSEAVFGMGIGSPPRKLSHYTGFQRWAHQLWLDVSSARFWKSVAHHYLRMTYDVLVTGLALALLAFGFLAPAAAIAIGNSDAEAGLSFLPTPVAWLLAAVALAAAAALLVFAPALDATIDRWLLSPSPTAELQYQVSALADARQGAVTSAQTERHRIERDLHDSVQPRLVSLAMTIGLAQTKLDTDLPAAKALITEAHEDAKSALVELRNVVRGIAPTILSDRGLDAALSSVVQRAVNSGVPTTLSVHLPRRLPDEVEACAYFVVAEALTNVTRHAGASHAAVTVRLEEPANQLHVTVFDDGHGGAWIVDDTNVDATGLRGLDERVRAARGTFAVSSPATGPTIVTAVLPCG</sequence>
<comment type="caution">
    <text evidence="11">The sequence shown here is derived from an EMBL/GenBank/DDBJ whole genome shotgun (WGS) entry which is preliminary data.</text>
</comment>
<evidence type="ECO:0000259" key="10">
    <source>
        <dbReference type="Pfam" id="PF07730"/>
    </source>
</evidence>
<keyword evidence="5" id="KW-0547">Nucleotide-binding</keyword>
<dbReference type="Proteomes" id="UP000570517">
    <property type="component" value="Unassembled WGS sequence"/>
</dbReference>
<feature type="domain" description="Signal transduction histidine kinase subgroup 3 dimerisation and phosphoacceptor" evidence="10">
    <location>
        <begin position="274"/>
        <end position="339"/>
    </location>
</feature>
<dbReference type="InterPro" id="IPR036890">
    <property type="entry name" value="HATPase_C_sf"/>
</dbReference>
<reference evidence="11 12" key="1">
    <citation type="submission" date="2020-05" db="EMBL/GenBank/DDBJ databases">
        <title>Draft genome sequence of Mycobacterium hippocampi DL, isolated from European seabass, Dicentrarchus labrax, reared in fish farms.</title>
        <authorList>
            <person name="Stathopoulou P."/>
            <person name="Asimakis E."/>
            <person name="Tzokas K."/>
            <person name="Batargias C."/>
            <person name="Tsiamis G."/>
        </authorList>
    </citation>
    <scope>NUCLEOTIDE SEQUENCE [LARGE SCALE GENOMIC DNA]</scope>
    <source>
        <strain evidence="11 12">DL</strain>
    </source>
</reference>
<dbReference type="Pfam" id="PF07730">
    <property type="entry name" value="HisKA_3"/>
    <property type="match status" value="1"/>
</dbReference>
<keyword evidence="8" id="KW-0902">Two-component regulatory system</keyword>
<evidence type="ECO:0000256" key="7">
    <source>
        <dbReference type="ARBA" id="ARBA00022840"/>
    </source>
</evidence>
<keyword evidence="7" id="KW-0067">ATP-binding</keyword>